<organism evidence="1 2">
    <name type="scientific">Gilliamella apicola</name>
    <dbReference type="NCBI Taxonomy" id="1196095"/>
    <lineage>
        <taxon>Bacteria</taxon>
        <taxon>Pseudomonadati</taxon>
        <taxon>Pseudomonadota</taxon>
        <taxon>Gammaproteobacteria</taxon>
        <taxon>Orbales</taxon>
        <taxon>Orbaceae</taxon>
        <taxon>Gilliamella</taxon>
    </lineage>
</organism>
<dbReference type="Proteomes" id="UP000319483">
    <property type="component" value="Unassembled WGS sequence"/>
</dbReference>
<proteinExistence type="predicted"/>
<name>A0A556SCK2_9GAMM</name>
<dbReference type="AlphaFoldDB" id="A0A556SCK2"/>
<gene>
    <name evidence="1" type="ORF">FPQ15_06895</name>
</gene>
<evidence type="ECO:0000313" key="2">
    <source>
        <dbReference type="Proteomes" id="UP000319483"/>
    </source>
</evidence>
<accession>A0A556SCK2</accession>
<evidence type="ECO:0000313" key="1">
    <source>
        <dbReference type="EMBL" id="TSJ98876.1"/>
    </source>
</evidence>
<dbReference type="EMBL" id="VMHM01000008">
    <property type="protein sequence ID" value="TSJ98876.1"/>
    <property type="molecule type" value="Genomic_DNA"/>
</dbReference>
<comment type="caution">
    <text evidence="1">The sequence shown here is derived from an EMBL/GenBank/DDBJ whole genome shotgun (WGS) entry which is preliminary data.</text>
</comment>
<sequence>MKWFDLVLSAYPAAKKQSNKLSLKKTKGALSDFLKINDNLIIKLPKKFQKCGIEQRFRTYVLVE</sequence>
<reference evidence="1 2" key="1">
    <citation type="submission" date="2019-07" db="EMBL/GenBank/DDBJ databases">
        <title>Gilliamella genomes.</title>
        <authorList>
            <person name="Zheng H."/>
        </authorList>
    </citation>
    <scope>NUCLEOTIDE SEQUENCE [LARGE SCALE GENOMIC DNA]</scope>
    <source>
        <strain evidence="1 2">W8127</strain>
    </source>
</reference>
<protein>
    <submittedName>
        <fullName evidence="1">Uncharacterized protein</fullName>
    </submittedName>
</protein>